<dbReference type="Proteomes" id="UP000230233">
    <property type="component" value="Chromosome III"/>
</dbReference>
<name>A0A2G5URP0_9PELO</name>
<organism evidence="1 2">
    <name type="scientific">Caenorhabditis nigoni</name>
    <dbReference type="NCBI Taxonomy" id="1611254"/>
    <lineage>
        <taxon>Eukaryota</taxon>
        <taxon>Metazoa</taxon>
        <taxon>Ecdysozoa</taxon>
        <taxon>Nematoda</taxon>
        <taxon>Chromadorea</taxon>
        <taxon>Rhabditida</taxon>
        <taxon>Rhabditina</taxon>
        <taxon>Rhabditomorpha</taxon>
        <taxon>Rhabditoidea</taxon>
        <taxon>Rhabditidae</taxon>
        <taxon>Peloderinae</taxon>
        <taxon>Caenorhabditis</taxon>
    </lineage>
</organism>
<proteinExistence type="predicted"/>
<dbReference type="EMBL" id="PDUG01000003">
    <property type="protein sequence ID" value="PIC42113.1"/>
    <property type="molecule type" value="Genomic_DNA"/>
</dbReference>
<accession>A0A2G5URP0</accession>
<keyword evidence="2" id="KW-1185">Reference proteome</keyword>
<sequence>MHRLVRSASDTVEICSFTQKWSRHLEQHAFMHMETHGFDTEYMFESFENNGLVGFTWTGEIIELAKTVLTAILPWGKLVDALVLVLKVVSELIDCCVDSDSMTRKYKNV</sequence>
<reference evidence="2" key="1">
    <citation type="submission" date="2017-10" db="EMBL/GenBank/DDBJ databases">
        <title>Rapid genome shrinkage in a self-fertile nematode reveals novel sperm competition proteins.</title>
        <authorList>
            <person name="Yin D."/>
            <person name="Schwarz E.M."/>
            <person name="Thomas C.G."/>
            <person name="Felde R.L."/>
            <person name="Korf I.F."/>
            <person name="Cutter A.D."/>
            <person name="Schartner C.M."/>
            <person name="Ralston E.J."/>
            <person name="Meyer B.J."/>
            <person name="Haag E.S."/>
        </authorList>
    </citation>
    <scope>NUCLEOTIDE SEQUENCE [LARGE SCALE GENOMIC DNA]</scope>
    <source>
        <strain evidence="2">JU1422</strain>
    </source>
</reference>
<evidence type="ECO:0000313" key="2">
    <source>
        <dbReference type="Proteomes" id="UP000230233"/>
    </source>
</evidence>
<evidence type="ECO:0000313" key="1">
    <source>
        <dbReference type="EMBL" id="PIC42113.1"/>
    </source>
</evidence>
<comment type="caution">
    <text evidence="1">The sequence shown here is derived from an EMBL/GenBank/DDBJ whole genome shotgun (WGS) entry which is preliminary data.</text>
</comment>
<dbReference type="AlphaFoldDB" id="A0A2G5URP0"/>
<protein>
    <submittedName>
        <fullName evidence="1">Uncharacterized protein</fullName>
    </submittedName>
</protein>
<gene>
    <name evidence="1" type="primary">Cnig_chr_III.g9294</name>
    <name evidence="1" type="ORF">B9Z55_009294</name>
</gene>